<dbReference type="EMBL" id="KI517416">
    <property type="protein sequence ID" value="ESQ47194.1"/>
    <property type="molecule type" value="Genomic_DNA"/>
</dbReference>
<name>V4LTQ6_EUTSA</name>
<feature type="transmembrane region" description="Helical" evidence="1">
    <location>
        <begin position="173"/>
        <end position="198"/>
    </location>
</feature>
<dbReference type="KEGG" id="eus:EUTSA_v10028196mg"/>
<reference evidence="2 3" key="1">
    <citation type="journal article" date="2013" name="Front. Plant Sci.">
        <title>The Reference Genome of the Halophytic Plant Eutrema salsugineum.</title>
        <authorList>
            <person name="Yang R."/>
            <person name="Jarvis D.E."/>
            <person name="Chen H."/>
            <person name="Beilstein M.A."/>
            <person name="Grimwood J."/>
            <person name="Jenkins J."/>
            <person name="Shu S."/>
            <person name="Prochnik S."/>
            <person name="Xin M."/>
            <person name="Ma C."/>
            <person name="Schmutz J."/>
            <person name="Wing R.A."/>
            <person name="Mitchell-Olds T."/>
            <person name="Schumaker K.S."/>
            <person name="Wang X."/>
        </authorList>
    </citation>
    <scope>NUCLEOTIDE SEQUENCE [LARGE SCALE GENOMIC DNA]</scope>
</reference>
<feature type="transmembrane region" description="Helical" evidence="1">
    <location>
        <begin position="210"/>
        <end position="232"/>
    </location>
</feature>
<dbReference type="Gramene" id="ESQ47194">
    <property type="protein sequence ID" value="ESQ47194"/>
    <property type="gene ID" value="EUTSA_v10028196mg"/>
</dbReference>
<feature type="transmembrane region" description="Helical" evidence="1">
    <location>
        <begin position="301"/>
        <end position="319"/>
    </location>
</feature>
<accession>V4LTQ6</accession>
<keyword evidence="1" id="KW-0472">Membrane</keyword>
<dbReference type="AlphaFoldDB" id="V4LTQ6"/>
<protein>
    <submittedName>
        <fullName evidence="2">Uncharacterized protein</fullName>
    </submittedName>
</protein>
<gene>
    <name evidence="2" type="ORF">EUTSA_v10028196mg</name>
</gene>
<feature type="transmembrane region" description="Helical" evidence="1">
    <location>
        <begin position="139"/>
        <end position="161"/>
    </location>
</feature>
<evidence type="ECO:0000313" key="3">
    <source>
        <dbReference type="Proteomes" id="UP000030689"/>
    </source>
</evidence>
<proteinExistence type="predicted"/>
<keyword evidence="1" id="KW-1133">Transmembrane helix</keyword>
<keyword evidence="1" id="KW-0812">Transmembrane</keyword>
<dbReference type="OMA" id="MIVEWVA"/>
<evidence type="ECO:0000313" key="2">
    <source>
        <dbReference type="EMBL" id="ESQ47194.1"/>
    </source>
</evidence>
<evidence type="ECO:0000256" key="1">
    <source>
        <dbReference type="SAM" id="Phobius"/>
    </source>
</evidence>
<sequence>MPCCLAASLSFCLDSSLPEPPYLIRPVAMCFAAWKVDFRVLYSPLLSFVRSGFLSPASLPLLPARLSLIVGHLLLKRCLSAVGFGKLEARFCTTASMTAFFREFSSSSDNTIFLPLPIFQVCSGSSLSVSSALECYRMIVEWVALVLWNPGLVCYVLMVLISFDSTLLPCSGILVAFVRPFTAVCSVFTVVYSVLTAIEEKLNITSPPVIQVPSGICLPVTSFMELFLFPIFPPLLSGLDVQASLVLQDSSSRLMVFSAYDAVFVTFWVALDAVFQEVHEIVLVFRFFMAFYELYCQSIFWHLLLCFHVFSFLLVVLATRSIEFEASK</sequence>
<organism evidence="2 3">
    <name type="scientific">Eutrema salsugineum</name>
    <name type="common">Saltwater cress</name>
    <name type="synonym">Sisymbrium salsugineum</name>
    <dbReference type="NCBI Taxonomy" id="72664"/>
    <lineage>
        <taxon>Eukaryota</taxon>
        <taxon>Viridiplantae</taxon>
        <taxon>Streptophyta</taxon>
        <taxon>Embryophyta</taxon>
        <taxon>Tracheophyta</taxon>
        <taxon>Spermatophyta</taxon>
        <taxon>Magnoliopsida</taxon>
        <taxon>eudicotyledons</taxon>
        <taxon>Gunneridae</taxon>
        <taxon>Pentapetalae</taxon>
        <taxon>rosids</taxon>
        <taxon>malvids</taxon>
        <taxon>Brassicales</taxon>
        <taxon>Brassicaceae</taxon>
        <taxon>Eutremeae</taxon>
        <taxon>Eutrema</taxon>
    </lineage>
</organism>
<dbReference type="Proteomes" id="UP000030689">
    <property type="component" value="Unassembled WGS sequence"/>
</dbReference>
<keyword evidence="3" id="KW-1185">Reference proteome</keyword>